<dbReference type="EMBL" id="QXFL01000001">
    <property type="protein sequence ID" value="RIV88937.1"/>
    <property type="molecule type" value="Genomic_DNA"/>
</dbReference>
<evidence type="ECO:0000313" key="2">
    <source>
        <dbReference type="Proteomes" id="UP000286576"/>
    </source>
</evidence>
<protein>
    <submittedName>
        <fullName evidence="1">DUF2059 domain-containing protein</fullName>
    </submittedName>
</protein>
<sequence>MSLAVPSVAQAQESPAASISSVELQLASEIIDTAYPQDTREPMFMAVSEQMEQQVMASVIQQMGDLPAGARKVLHDWQATVTSQQRDILRRHIPAIMQAWAESYANIFSENELRDILTFVQTDTGRTFLMKSTDVISDPAFASANQAYIDESMALMQDRMPDLIRGLSEIAEAQ</sequence>
<dbReference type="OrthoDB" id="7409988at2"/>
<name>A0A418NWD4_9SPHN</name>
<evidence type="ECO:0000313" key="1">
    <source>
        <dbReference type="EMBL" id="RIV88937.1"/>
    </source>
</evidence>
<organism evidence="1 2">
    <name type="scientific">Aurantiacibacter zhengii</name>
    <dbReference type="NCBI Taxonomy" id="2307003"/>
    <lineage>
        <taxon>Bacteria</taxon>
        <taxon>Pseudomonadati</taxon>
        <taxon>Pseudomonadota</taxon>
        <taxon>Alphaproteobacteria</taxon>
        <taxon>Sphingomonadales</taxon>
        <taxon>Erythrobacteraceae</taxon>
        <taxon>Aurantiacibacter</taxon>
    </lineage>
</organism>
<accession>A0A418NWD4</accession>
<dbReference type="RefSeq" id="WP_119584216.1">
    <property type="nucleotide sequence ID" value="NZ_CAWODQ010000001.1"/>
</dbReference>
<comment type="caution">
    <text evidence="1">The sequence shown here is derived from an EMBL/GenBank/DDBJ whole genome shotgun (WGS) entry which is preliminary data.</text>
</comment>
<reference evidence="1 2" key="1">
    <citation type="submission" date="2018-08" db="EMBL/GenBank/DDBJ databases">
        <title>Erythrobacter zhengii sp.nov., a bacterium isolated from deep-sea sediment.</title>
        <authorList>
            <person name="Fang C."/>
            <person name="Wu Y.-H."/>
            <person name="Sun C."/>
            <person name="Wang H."/>
            <person name="Cheng H."/>
            <person name="Meng F.-X."/>
            <person name="Wang C.-S."/>
            <person name="Xu X.-W."/>
        </authorList>
    </citation>
    <scope>NUCLEOTIDE SEQUENCE [LARGE SCALE GENOMIC DNA]</scope>
    <source>
        <strain evidence="1 2">V18</strain>
    </source>
</reference>
<dbReference type="AlphaFoldDB" id="A0A418NWD4"/>
<dbReference type="Proteomes" id="UP000286576">
    <property type="component" value="Unassembled WGS sequence"/>
</dbReference>
<keyword evidence="2" id="KW-1185">Reference proteome</keyword>
<gene>
    <name evidence="1" type="ORF">D2V07_01270</name>
</gene>
<proteinExistence type="predicted"/>